<name>A0ABQ1K1L9_9PROT</name>
<reference evidence="5" key="1">
    <citation type="journal article" date="2019" name="Int. J. Syst. Evol. Microbiol.">
        <title>The Global Catalogue of Microorganisms (GCM) 10K type strain sequencing project: providing services to taxonomists for standard genome sequencing and annotation.</title>
        <authorList>
            <consortium name="The Broad Institute Genomics Platform"/>
            <consortium name="The Broad Institute Genome Sequencing Center for Infectious Disease"/>
            <person name="Wu L."/>
            <person name="Ma J."/>
        </authorList>
    </citation>
    <scope>NUCLEOTIDE SEQUENCE [LARGE SCALE GENOMIC DNA]</scope>
    <source>
        <strain evidence="5">CGMCC 1.15928</strain>
    </source>
</reference>
<keyword evidence="1" id="KW-0812">Transmembrane</keyword>
<feature type="domain" description="Signal transduction histidine kinase internal region" evidence="3">
    <location>
        <begin position="195"/>
        <end position="275"/>
    </location>
</feature>
<evidence type="ECO:0000313" key="4">
    <source>
        <dbReference type="EMBL" id="GGB80982.1"/>
    </source>
</evidence>
<feature type="transmembrane region" description="Helical" evidence="1">
    <location>
        <begin position="95"/>
        <end position="112"/>
    </location>
</feature>
<feature type="domain" description="Histidine kinase/HSP90-like ATPase" evidence="2">
    <location>
        <begin position="294"/>
        <end position="390"/>
    </location>
</feature>
<protein>
    <recommendedName>
        <fullName evidence="6">Sensor histidine kinase</fullName>
    </recommendedName>
</protein>
<proteinExistence type="predicted"/>
<dbReference type="InterPro" id="IPR010559">
    <property type="entry name" value="Sig_transdc_His_kin_internal"/>
</dbReference>
<dbReference type="Pfam" id="PF02518">
    <property type="entry name" value="HATPase_c"/>
    <property type="match status" value="1"/>
</dbReference>
<evidence type="ECO:0000259" key="2">
    <source>
        <dbReference type="Pfam" id="PF02518"/>
    </source>
</evidence>
<dbReference type="InterPro" id="IPR050640">
    <property type="entry name" value="Bact_2-comp_sensor_kinase"/>
</dbReference>
<dbReference type="Proteomes" id="UP000628854">
    <property type="component" value="Unassembled WGS sequence"/>
</dbReference>
<accession>A0ABQ1K1L9</accession>
<comment type="caution">
    <text evidence="4">The sequence shown here is derived from an EMBL/GenBank/DDBJ whole genome shotgun (WGS) entry which is preliminary data.</text>
</comment>
<dbReference type="InterPro" id="IPR036890">
    <property type="entry name" value="HATPase_C_sf"/>
</dbReference>
<dbReference type="SUPFAM" id="SSF55874">
    <property type="entry name" value="ATPase domain of HSP90 chaperone/DNA topoisomerase II/histidine kinase"/>
    <property type="match status" value="1"/>
</dbReference>
<keyword evidence="5" id="KW-1185">Reference proteome</keyword>
<feature type="transmembrane region" description="Helical" evidence="1">
    <location>
        <begin position="66"/>
        <end position="83"/>
    </location>
</feature>
<feature type="transmembrane region" description="Helical" evidence="1">
    <location>
        <begin position="31"/>
        <end position="54"/>
    </location>
</feature>
<feature type="transmembrane region" description="Helical" evidence="1">
    <location>
        <begin position="132"/>
        <end position="151"/>
    </location>
</feature>
<dbReference type="PANTHER" id="PTHR34220:SF7">
    <property type="entry name" value="SENSOR HISTIDINE KINASE YPDA"/>
    <property type="match status" value="1"/>
</dbReference>
<evidence type="ECO:0000259" key="3">
    <source>
        <dbReference type="Pfam" id="PF06580"/>
    </source>
</evidence>
<sequence length="397" mass="44770">MHVTVPMTAIDAPDGMFKTLGLGMQPNARQYWLFQIAGWSAMALLSYLSLTIWYNPGQWTPVLHTILQSILGIFVSHPLRLVASGTWTWSLVPRILVNGACVLIASLVWTLLRLYLFTWMTGEPIPLADWGGWWFASVIVFGAWTFCYYALKYYRHWIREHQLAVEAQNTALKANEVAQRETLRRLEAEKLFRDAQLRMLKYQLNPHFLFNALNSVSWQVRKGDSAGATDMLARIGDYLRVTLDHSDEMQHTLADELETLDLYLSIEKVRFGERLHTRVHVEEAAKTAAIPSLLLQPLFENSVKFAVSRTSEPTTISLDATVKDGELAITISDDGPGVSARKAAEEDATRGIGLLNVEERLKSAYGEAFRFTHGPVQPKGYRVEIRVPAEGRVPAAR</sequence>
<dbReference type="InterPro" id="IPR003594">
    <property type="entry name" value="HATPase_dom"/>
</dbReference>
<evidence type="ECO:0000313" key="5">
    <source>
        <dbReference type="Proteomes" id="UP000628854"/>
    </source>
</evidence>
<evidence type="ECO:0008006" key="6">
    <source>
        <dbReference type="Google" id="ProtNLM"/>
    </source>
</evidence>
<dbReference type="EMBL" id="BMKF01000003">
    <property type="protein sequence ID" value="GGB80982.1"/>
    <property type="molecule type" value="Genomic_DNA"/>
</dbReference>
<keyword evidence="1" id="KW-0472">Membrane</keyword>
<gene>
    <name evidence="4" type="ORF">GCM10011503_32210</name>
</gene>
<organism evidence="4 5">
    <name type="scientific">Henriciella pelagia</name>
    <dbReference type="NCBI Taxonomy" id="1977912"/>
    <lineage>
        <taxon>Bacteria</taxon>
        <taxon>Pseudomonadati</taxon>
        <taxon>Pseudomonadota</taxon>
        <taxon>Alphaproteobacteria</taxon>
        <taxon>Hyphomonadales</taxon>
        <taxon>Hyphomonadaceae</taxon>
        <taxon>Henriciella</taxon>
    </lineage>
</organism>
<evidence type="ECO:0000256" key="1">
    <source>
        <dbReference type="SAM" id="Phobius"/>
    </source>
</evidence>
<dbReference type="Pfam" id="PF06580">
    <property type="entry name" value="His_kinase"/>
    <property type="match status" value="1"/>
</dbReference>
<dbReference type="PANTHER" id="PTHR34220">
    <property type="entry name" value="SENSOR HISTIDINE KINASE YPDA"/>
    <property type="match status" value="1"/>
</dbReference>
<keyword evidence="1" id="KW-1133">Transmembrane helix</keyword>
<dbReference type="Gene3D" id="3.30.565.10">
    <property type="entry name" value="Histidine kinase-like ATPase, C-terminal domain"/>
    <property type="match status" value="1"/>
</dbReference>